<protein>
    <submittedName>
        <fullName evidence="2">Uncharacterized protein</fullName>
    </submittedName>
</protein>
<dbReference type="OrthoDB" id="2355885at2759"/>
<evidence type="ECO:0000313" key="2">
    <source>
        <dbReference type="EMBL" id="GES84853.1"/>
    </source>
</evidence>
<feature type="compositionally biased region" description="Basic residues" evidence="1">
    <location>
        <begin position="1"/>
        <end position="10"/>
    </location>
</feature>
<dbReference type="EMBL" id="BLAL01000086">
    <property type="protein sequence ID" value="GES84853.1"/>
    <property type="molecule type" value="Genomic_DNA"/>
</dbReference>
<evidence type="ECO:0000313" key="3">
    <source>
        <dbReference type="Proteomes" id="UP000615446"/>
    </source>
</evidence>
<gene>
    <name evidence="2" type="ORF">RCL2_001194700</name>
</gene>
<feature type="compositionally biased region" description="Basic and acidic residues" evidence="1">
    <location>
        <begin position="11"/>
        <end position="25"/>
    </location>
</feature>
<organism evidence="2 3">
    <name type="scientific">Rhizophagus clarus</name>
    <dbReference type="NCBI Taxonomy" id="94130"/>
    <lineage>
        <taxon>Eukaryota</taxon>
        <taxon>Fungi</taxon>
        <taxon>Fungi incertae sedis</taxon>
        <taxon>Mucoromycota</taxon>
        <taxon>Glomeromycotina</taxon>
        <taxon>Glomeromycetes</taxon>
        <taxon>Glomerales</taxon>
        <taxon>Glomeraceae</taxon>
        <taxon>Rhizophagus</taxon>
    </lineage>
</organism>
<sequence>MTLFKSKSKVKPSDTEINEKKDEKNYNSSIVPTDDDNCTITIIVPPTARPRIIPQEIQYSHYYFDFFEINDHYWRSIILYCKFSIKEMKFSRKKKKNSVDLGVKFIVV</sequence>
<feature type="region of interest" description="Disordered" evidence="1">
    <location>
        <begin position="1"/>
        <end position="32"/>
    </location>
</feature>
<reference evidence="2" key="1">
    <citation type="submission" date="2019-10" db="EMBL/GenBank/DDBJ databases">
        <title>Conservation and host-specific expression of non-tandemly repeated heterogenous ribosome RNA gene in arbuscular mycorrhizal fungi.</title>
        <authorList>
            <person name="Maeda T."/>
            <person name="Kobayashi Y."/>
            <person name="Nakagawa T."/>
            <person name="Ezawa T."/>
            <person name="Yamaguchi K."/>
            <person name="Bino T."/>
            <person name="Nishimoto Y."/>
            <person name="Shigenobu S."/>
            <person name="Kawaguchi M."/>
        </authorList>
    </citation>
    <scope>NUCLEOTIDE SEQUENCE</scope>
    <source>
        <strain evidence="2">HR1</strain>
    </source>
</reference>
<dbReference type="Proteomes" id="UP000615446">
    <property type="component" value="Unassembled WGS sequence"/>
</dbReference>
<accession>A0A8H3LG05</accession>
<proteinExistence type="predicted"/>
<name>A0A8H3LG05_9GLOM</name>
<comment type="caution">
    <text evidence="2">The sequence shown here is derived from an EMBL/GenBank/DDBJ whole genome shotgun (WGS) entry which is preliminary data.</text>
</comment>
<evidence type="ECO:0000256" key="1">
    <source>
        <dbReference type="SAM" id="MobiDB-lite"/>
    </source>
</evidence>
<dbReference type="AlphaFoldDB" id="A0A8H3LG05"/>